<keyword evidence="3" id="KW-1185">Reference proteome</keyword>
<feature type="compositionally biased region" description="Polar residues" evidence="1">
    <location>
        <begin position="113"/>
        <end position="129"/>
    </location>
</feature>
<dbReference type="EMBL" id="GG662840">
    <property type="protein sequence ID" value="EAR88577.2"/>
    <property type="molecule type" value="Genomic_DNA"/>
</dbReference>
<proteinExistence type="predicted"/>
<dbReference type="Proteomes" id="UP000009168">
    <property type="component" value="Unassembled WGS sequence"/>
</dbReference>
<feature type="compositionally biased region" description="Polar residues" evidence="1">
    <location>
        <begin position="387"/>
        <end position="399"/>
    </location>
</feature>
<feature type="compositionally biased region" description="Basic and acidic residues" evidence="1">
    <location>
        <begin position="451"/>
        <end position="460"/>
    </location>
</feature>
<dbReference type="AlphaFoldDB" id="Q22T61"/>
<evidence type="ECO:0000313" key="2">
    <source>
        <dbReference type="EMBL" id="EAR88577.2"/>
    </source>
</evidence>
<name>Q22T61_TETTS</name>
<sequence>MQLTSSPYNYKLKDGQQFSSAVKANAKFQDQNYDEGNAKVVLQFKQVNTITQIRKNSNNKKGSEVHKPYQDIDEFEGERNLGNFKKKESQEHNDEITTEKTRFMNILDGQRHPSFSQNQNHTNTLNENSIQKNRLKTDQLNETHLNFQHLNTPKSNQYQSSNNSNVPSQINSHYGSQQAFPDIDCQQQNHNNCKNCIYSNNQSQQSLQQVDTLQEIERRPTNAKHIRSNQTFTTLTTAQNTYPLSQQGHQRAPSISSVSKTSQDHFIMNFYTANLQHLSNQQNNLSTNNNCQSNQQINLPSRNLSFQNQTNYESELDHEMKQMNQTSHNNLDINKSSMNLIQSDRYEKTQVNNDQDKNSSDIIQNQNINYDQQQYYLNSDSSRCNYQFNQYPHQESPLPNNKLPINYFKNKNIGLNTRNNSFSEQQRPEQKKKQKNNSMKDLQIDEASPQQKEKGIKQDQQEVENNDNLNVSFSNLMNDRVFSNQLKNQTNSNQSPLDSNKKLSQSQGFYPQQQNQKKLFNTNLNPQESSNQTHTNSNMLNQSKLMKAFNEFDIKSARSYVNLETNNNQEEHHHHNLPHPPHCSNFEKSQFNKQNMDSINQKQLQIQPRGDMQTNIILKIQENIQTNQALRSNRATNAKDIESKNKEYTNSFCCYPSQGETKHDLEKNSSNNSNNKYLFDNDAVINEKNKKNPNKHKQKCSFQEMKEKCQKALNQINQIDIANSHKEIPQILQEYMKYDDFIKFLINEAQQPLYNSEIDFKVQFQFNSDSFIKNVSREKVKLDIFISSFVFPKQP</sequence>
<evidence type="ECO:0000256" key="1">
    <source>
        <dbReference type="SAM" id="MobiDB-lite"/>
    </source>
</evidence>
<reference evidence="3" key="1">
    <citation type="journal article" date="2006" name="PLoS Biol.">
        <title>Macronuclear genome sequence of the ciliate Tetrahymena thermophila, a model eukaryote.</title>
        <authorList>
            <person name="Eisen J.A."/>
            <person name="Coyne R.S."/>
            <person name="Wu M."/>
            <person name="Wu D."/>
            <person name="Thiagarajan M."/>
            <person name="Wortman J.R."/>
            <person name="Badger J.H."/>
            <person name="Ren Q."/>
            <person name="Amedeo P."/>
            <person name="Jones K.M."/>
            <person name="Tallon L.J."/>
            <person name="Delcher A.L."/>
            <person name="Salzberg S.L."/>
            <person name="Silva J.C."/>
            <person name="Haas B.J."/>
            <person name="Majoros W.H."/>
            <person name="Farzad M."/>
            <person name="Carlton J.M."/>
            <person name="Smith R.K. Jr."/>
            <person name="Garg J."/>
            <person name="Pearlman R.E."/>
            <person name="Karrer K.M."/>
            <person name="Sun L."/>
            <person name="Manning G."/>
            <person name="Elde N.C."/>
            <person name="Turkewitz A.P."/>
            <person name="Asai D.J."/>
            <person name="Wilkes D.E."/>
            <person name="Wang Y."/>
            <person name="Cai H."/>
            <person name="Collins K."/>
            <person name="Stewart B.A."/>
            <person name="Lee S.R."/>
            <person name="Wilamowska K."/>
            <person name="Weinberg Z."/>
            <person name="Ruzzo W.L."/>
            <person name="Wloga D."/>
            <person name="Gaertig J."/>
            <person name="Frankel J."/>
            <person name="Tsao C.-C."/>
            <person name="Gorovsky M.A."/>
            <person name="Keeling P.J."/>
            <person name="Waller R.F."/>
            <person name="Patron N.J."/>
            <person name="Cherry J.M."/>
            <person name="Stover N.A."/>
            <person name="Krieger C.J."/>
            <person name="del Toro C."/>
            <person name="Ryder H.F."/>
            <person name="Williamson S.C."/>
            <person name="Barbeau R.A."/>
            <person name="Hamilton E.P."/>
            <person name="Orias E."/>
        </authorList>
    </citation>
    <scope>NUCLEOTIDE SEQUENCE [LARGE SCALE GENOMIC DNA]</scope>
    <source>
        <strain evidence="3">SB210</strain>
    </source>
</reference>
<protein>
    <submittedName>
        <fullName evidence="2">Uncharacterized protein</fullName>
    </submittedName>
</protein>
<organism evidence="2 3">
    <name type="scientific">Tetrahymena thermophila (strain SB210)</name>
    <dbReference type="NCBI Taxonomy" id="312017"/>
    <lineage>
        <taxon>Eukaryota</taxon>
        <taxon>Sar</taxon>
        <taxon>Alveolata</taxon>
        <taxon>Ciliophora</taxon>
        <taxon>Intramacronucleata</taxon>
        <taxon>Oligohymenophorea</taxon>
        <taxon>Hymenostomatida</taxon>
        <taxon>Tetrahymenina</taxon>
        <taxon>Tetrahymenidae</taxon>
        <taxon>Tetrahymena</taxon>
    </lineage>
</organism>
<dbReference type="RefSeq" id="XP_001008822.2">
    <property type="nucleotide sequence ID" value="XM_001008822.2"/>
</dbReference>
<evidence type="ECO:0000313" key="3">
    <source>
        <dbReference type="Proteomes" id="UP000009168"/>
    </source>
</evidence>
<gene>
    <name evidence="2" type="ORF">TTHERM_00185510</name>
</gene>
<dbReference type="HOGENOM" id="CLU_309627_0_0_1"/>
<feature type="region of interest" description="Disordered" evidence="1">
    <location>
        <begin position="488"/>
        <end position="509"/>
    </location>
</feature>
<accession>Q22T61</accession>
<feature type="compositionally biased region" description="Low complexity" evidence="1">
    <location>
        <begin position="155"/>
        <end position="171"/>
    </location>
</feature>
<feature type="region of interest" description="Disordered" evidence="1">
    <location>
        <begin position="110"/>
        <end position="129"/>
    </location>
</feature>
<feature type="region of interest" description="Disordered" evidence="1">
    <location>
        <begin position="152"/>
        <end position="171"/>
    </location>
</feature>
<feature type="compositionally biased region" description="Polar residues" evidence="1">
    <location>
        <begin position="413"/>
        <end position="423"/>
    </location>
</feature>
<dbReference type="GeneID" id="7844292"/>
<feature type="region of interest" description="Disordered" evidence="1">
    <location>
        <begin position="387"/>
        <end position="465"/>
    </location>
</feature>
<dbReference type="KEGG" id="tet:TTHERM_00185510"/>
<dbReference type="InParanoid" id="Q22T61"/>